<feature type="transmembrane region" description="Helical" evidence="5">
    <location>
        <begin position="37"/>
        <end position="56"/>
    </location>
</feature>
<comment type="similarity">
    <text evidence="1">Belongs to the strictosidine synthase family.</text>
</comment>
<reference evidence="8" key="1">
    <citation type="journal article" date="2010" name="Nature">
        <title>The Amphimedon queenslandica genome and the evolution of animal complexity.</title>
        <authorList>
            <person name="Srivastava M."/>
            <person name="Simakov O."/>
            <person name="Chapman J."/>
            <person name="Fahey B."/>
            <person name="Gauthier M.E."/>
            <person name="Mitros T."/>
            <person name="Richards G.S."/>
            <person name="Conaco C."/>
            <person name="Dacre M."/>
            <person name="Hellsten U."/>
            <person name="Larroux C."/>
            <person name="Putnam N.H."/>
            <person name="Stanke M."/>
            <person name="Adamska M."/>
            <person name="Darling A."/>
            <person name="Degnan S.M."/>
            <person name="Oakley T.H."/>
            <person name="Plachetzki D.C."/>
            <person name="Zhai Y."/>
            <person name="Adamski M."/>
            <person name="Calcino A."/>
            <person name="Cummins S.F."/>
            <person name="Goodstein D.M."/>
            <person name="Harris C."/>
            <person name="Jackson D.J."/>
            <person name="Leys S.P."/>
            <person name="Shu S."/>
            <person name="Woodcroft B.J."/>
            <person name="Vervoort M."/>
            <person name="Kosik K.S."/>
            <person name="Manning G."/>
            <person name="Degnan B.M."/>
            <person name="Rokhsar D.S."/>
        </authorList>
    </citation>
    <scope>NUCLEOTIDE SEQUENCE [LARGE SCALE GENOMIC DNA]</scope>
</reference>
<evidence type="ECO:0000256" key="1">
    <source>
        <dbReference type="ARBA" id="ARBA00009191"/>
    </source>
</evidence>
<evidence type="ECO:0000256" key="2">
    <source>
        <dbReference type="ARBA" id="ARBA00022553"/>
    </source>
</evidence>
<reference evidence="7" key="2">
    <citation type="submission" date="2017-05" db="UniProtKB">
        <authorList>
            <consortium name="EnsemblMetazoa"/>
        </authorList>
    </citation>
    <scope>IDENTIFICATION</scope>
</reference>
<evidence type="ECO:0000259" key="6">
    <source>
        <dbReference type="Pfam" id="PF03088"/>
    </source>
</evidence>
<dbReference type="AlphaFoldDB" id="A0A1X7TYB0"/>
<protein>
    <recommendedName>
        <fullName evidence="6">Strictosidine synthase conserved region domain-containing protein</fullName>
    </recommendedName>
</protein>
<feature type="region of interest" description="Disordered" evidence="4">
    <location>
        <begin position="1"/>
        <end position="26"/>
    </location>
</feature>
<dbReference type="SUPFAM" id="SSF63829">
    <property type="entry name" value="Calcium-dependent phosphotriesterase"/>
    <property type="match status" value="1"/>
</dbReference>
<evidence type="ECO:0000256" key="5">
    <source>
        <dbReference type="SAM" id="Phobius"/>
    </source>
</evidence>
<dbReference type="OrthoDB" id="5307922at2759"/>
<accession>A0A1X7TYB0</accession>
<dbReference type="FunCoup" id="A0A1X7TYB0">
    <property type="interactions" value="638"/>
</dbReference>
<keyword evidence="3" id="KW-0325">Glycoprotein</keyword>
<sequence>MEVKRRKGKGEWEASSHRKEEQRKSKSISLGRPRCKLCLLVTLVSVLLSLVLIAILPTPIDPVIIDLGGIKSKSFGGNAYLREAIRLFDGEIKGPEGFAIDGDGNMYTGLHDGRIVLFNDTHMTTVMRMGPPPYDNCGKLTSESHCGRVLGLEISQSDPYLLYICDCYHGIQTLHLKTGHREVLVNTTATYPGVPPIKFSNDMVVLKNGSVFFTDSSYKFARNELLMEMYEGRPNGKLLHYNPTDGTVSVAIGELHFANGVCASKDESFLIISETSRSRILKYHLKGPKTGQTEIFMNELPGVPDNISPSSKPGGGFWIGFALLRNEALEVLGHFPAIRNVFVKLRLTRLIAESLPRNGLIMECDESGTVIRELYDMGGVKIPSVSEVLDLNGVLYLGSYDGTYIGKLDFSNK</sequence>
<keyword evidence="2" id="KW-0597">Phosphoprotein</keyword>
<proteinExistence type="inferred from homology"/>
<dbReference type="InParanoid" id="A0A1X7TYB0"/>
<organism evidence="7">
    <name type="scientific">Amphimedon queenslandica</name>
    <name type="common">Sponge</name>
    <dbReference type="NCBI Taxonomy" id="400682"/>
    <lineage>
        <taxon>Eukaryota</taxon>
        <taxon>Metazoa</taxon>
        <taxon>Porifera</taxon>
        <taxon>Demospongiae</taxon>
        <taxon>Heteroscleromorpha</taxon>
        <taxon>Haplosclerida</taxon>
        <taxon>Niphatidae</taxon>
        <taxon>Amphimedon</taxon>
    </lineage>
</organism>
<feature type="domain" description="Strictosidine synthase conserved region" evidence="6">
    <location>
        <begin position="201"/>
        <end position="288"/>
    </location>
</feature>
<dbReference type="Pfam" id="PF20067">
    <property type="entry name" value="SSL_N"/>
    <property type="match status" value="1"/>
</dbReference>
<dbReference type="PANTHER" id="PTHR10426">
    <property type="entry name" value="STRICTOSIDINE SYNTHASE-RELATED"/>
    <property type="match status" value="1"/>
</dbReference>
<dbReference type="Proteomes" id="UP000007879">
    <property type="component" value="Unassembled WGS sequence"/>
</dbReference>
<dbReference type="STRING" id="400682.A0A1X7TYB0"/>
<keyword evidence="5" id="KW-1133">Transmembrane helix</keyword>
<feature type="compositionally biased region" description="Basic and acidic residues" evidence="4">
    <location>
        <begin position="1"/>
        <end position="24"/>
    </location>
</feature>
<dbReference type="InterPro" id="IPR018119">
    <property type="entry name" value="Strictosidine_synth_cons-reg"/>
</dbReference>
<dbReference type="GO" id="GO:0012505">
    <property type="term" value="C:endomembrane system"/>
    <property type="evidence" value="ECO:0007669"/>
    <property type="project" value="TreeGrafter"/>
</dbReference>
<evidence type="ECO:0000256" key="4">
    <source>
        <dbReference type="SAM" id="MobiDB-lite"/>
    </source>
</evidence>
<keyword evidence="5" id="KW-0812">Transmembrane</keyword>
<dbReference type="eggNOG" id="KOG1520">
    <property type="taxonomic scope" value="Eukaryota"/>
</dbReference>
<name>A0A1X7TYB0_AMPQE</name>
<keyword evidence="8" id="KW-1185">Reference proteome</keyword>
<dbReference type="EnsemblMetazoa" id="Aqu2.1.20494_001">
    <property type="protein sequence ID" value="Aqu2.1.20494_001"/>
    <property type="gene ID" value="Aqu2.1.20494"/>
</dbReference>
<dbReference type="Pfam" id="PF03088">
    <property type="entry name" value="Str_synth"/>
    <property type="match status" value="1"/>
</dbReference>
<evidence type="ECO:0000256" key="3">
    <source>
        <dbReference type="ARBA" id="ARBA00023180"/>
    </source>
</evidence>
<keyword evidence="5" id="KW-0472">Membrane</keyword>
<evidence type="ECO:0000313" key="8">
    <source>
        <dbReference type="Proteomes" id="UP000007879"/>
    </source>
</evidence>
<dbReference type="EnsemblMetazoa" id="XM_020001439.1">
    <property type="protein sequence ID" value="XP_019856998.1"/>
    <property type="gene ID" value="LOC100634161"/>
</dbReference>
<evidence type="ECO:0000313" key="7">
    <source>
        <dbReference type="EnsemblMetazoa" id="Aqu2.1.20494_001"/>
    </source>
</evidence>
<dbReference type="GO" id="GO:0016787">
    <property type="term" value="F:hydrolase activity"/>
    <property type="evidence" value="ECO:0007669"/>
    <property type="project" value="TreeGrafter"/>
</dbReference>
<dbReference type="PANTHER" id="PTHR10426:SF88">
    <property type="entry name" value="ADIPOCYTE PLASMA MEMBRANE-ASSOCIATED PROTEIN HEMOMUCIN-RELATED"/>
    <property type="match status" value="1"/>
</dbReference>
<dbReference type="InterPro" id="IPR011042">
    <property type="entry name" value="6-blade_b-propeller_TolB-like"/>
</dbReference>
<gene>
    <name evidence="7" type="primary">100634161</name>
</gene>
<dbReference type="Gene3D" id="2.120.10.30">
    <property type="entry name" value="TolB, C-terminal domain"/>
    <property type="match status" value="1"/>
</dbReference>